<evidence type="ECO:0000313" key="2">
    <source>
        <dbReference type="EMBL" id="KAH9841828.1"/>
    </source>
</evidence>
<dbReference type="EMBL" id="JADCUA010000003">
    <property type="protein sequence ID" value="KAH9841828.1"/>
    <property type="molecule type" value="Genomic_DNA"/>
</dbReference>
<organism evidence="2 3">
    <name type="scientific">Rhodofomes roseus</name>
    <dbReference type="NCBI Taxonomy" id="34475"/>
    <lineage>
        <taxon>Eukaryota</taxon>
        <taxon>Fungi</taxon>
        <taxon>Dikarya</taxon>
        <taxon>Basidiomycota</taxon>
        <taxon>Agaricomycotina</taxon>
        <taxon>Agaricomycetes</taxon>
        <taxon>Polyporales</taxon>
        <taxon>Rhodofomes</taxon>
    </lineage>
</organism>
<gene>
    <name evidence="2" type="ORF">C8Q71DRAFT_349786</name>
</gene>
<dbReference type="Proteomes" id="UP000814176">
    <property type="component" value="Unassembled WGS sequence"/>
</dbReference>
<accession>A0ABQ8KUX0</accession>
<comment type="caution">
    <text evidence="2">The sequence shown here is derived from an EMBL/GenBank/DDBJ whole genome shotgun (WGS) entry which is preliminary data.</text>
</comment>
<keyword evidence="3" id="KW-1185">Reference proteome</keyword>
<proteinExistence type="predicted"/>
<evidence type="ECO:0000256" key="1">
    <source>
        <dbReference type="SAM" id="MobiDB-lite"/>
    </source>
</evidence>
<reference evidence="2 3" key="1">
    <citation type="journal article" date="2021" name="Environ. Microbiol.">
        <title>Gene family expansions and transcriptome signatures uncover fungal adaptations to wood decay.</title>
        <authorList>
            <person name="Hage H."/>
            <person name="Miyauchi S."/>
            <person name="Viragh M."/>
            <person name="Drula E."/>
            <person name="Min B."/>
            <person name="Chaduli D."/>
            <person name="Navarro D."/>
            <person name="Favel A."/>
            <person name="Norest M."/>
            <person name="Lesage-Meessen L."/>
            <person name="Balint B."/>
            <person name="Merenyi Z."/>
            <person name="de Eugenio L."/>
            <person name="Morin E."/>
            <person name="Martinez A.T."/>
            <person name="Baldrian P."/>
            <person name="Stursova M."/>
            <person name="Martinez M.J."/>
            <person name="Novotny C."/>
            <person name="Magnuson J.K."/>
            <person name="Spatafora J.W."/>
            <person name="Maurice S."/>
            <person name="Pangilinan J."/>
            <person name="Andreopoulos W."/>
            <person name="LaButti K."/>
            <person name="Hundley H."/>
            <person name="Na H."/>
            <person name="Kuo A."/>
            <person name="Barry K."/>
            <person name="Lipzen A."/>
            <person name="Henrissat B."/>
            <person name="Riley R."/>
            <person name="Ahrendt S."/>
            <person name="Nagy L.G."/>
            <person name="Grigoriev I.V."/>
            <person name="Martin F."/>
            <person name="Rosso M.N."/>
        </authorList>
    </citation>
    <scope>NUCLEOTIDE SEQUENCE [LARGE SCALE GENOMIC DNA]</scope>
    <source>
        <strain evidence="2 3">CIRM-BRFM 1785</strain>
    </source>
</reference>
<feature type="region of interest" description="Disordered" evidence="1">
    <location>
        <begin position="65"/>
        <end position="88"/>
    </location>
</feature>
<sequence>MRPSRLLLMPAALAERRGSNFRLGRRRPGSMYFPLANFYDRPSVSYLPADRFACTATCRKIHAQRQKSPAPMMVPRTASKTPGPRGPRTCRNNATRVSQEVRCLSRAASLGIYVRTLVQLPERVPGFAAGPSSSYLTRCLRSAMGRGVIAALNRKRGSTVLTSHEFLGSTNL</sequence>
<dbReference type="GeneID" id="71998724"/>
<dbReference type="RefSeq" id="XP_047783127.1">
    <property type="nucleotide sequence ID" value="XM_047917992.1"/>
</dbReference>
<name>A0ABQ8KUX0_9APHY</name>
<protein>
    <submittedName>
        <fullName evidence="2">Uncharacterized protein</fullName>
    </submittedName>
</protein>
<evidence type="ECO:0000313" key="3">
    <source>
        <dbReference type="Proteomes" id="UP000814176"/>
    </source>
</evidence>